<dbReference type="PROSITE" id="PS50143">
    <property type="entry name" value="BIR_REPEAT_2"/>
    <property type="match status" value="1"/>
</dbReference>
<evidence type="ECO:0000256" key="1">
    <source>
        <dbReference type="SAM" id="Phobius"/>
    </source>
</evidence>
<feature type="non-terminal residue" evidence="2">
    <location>
        <position position="328"/>
    </location>
</feature>
<organism evidence="2">
    <name type="scientific">Arion vulgaris</name>
    <dbReference type="NCBI Taxonomy" id="1028688"/>
    <lineage>
        <taxon>Eukaryota</taxon>
        <taxon>Metazoa</taxon>
        <taxon>Spiralia</taxon>
        <taxon>Lophotrochozoa</taxon>
        <taxon>Mollusca</taxon>
        <taxon>Gastropoda</taxon>
        <taxon>Heterobranchia</taxon>
        <taxon>Euthyneura</taxon>
        <taxon>Panpulmonata</taxon>
        <taxon>Eupulmonata</taxon>
        <taxon>Stylommatophora</taxon>
        <taxon>Helicina</taxon>
        <taxon>Arionoidea</taxon>
        <taxon>Arionidae</taxon>
        <taxon>Arion</taxon>
    </lineage>
</organism>
<dbReference type="AlphaFoldDB" id="A0A0B7B482"/>
<dbReference type="EMBL" id="HACG01040983">
    <property type="protein sequence ID" value="CEK87848.1"/>
    <property type="molecule type" value="Transcribed_RNA"/>
</dbReference>
<keyword evidence="1" id="KW-1133">Transmembrane helix</keyword>
<dbReference type="Gene3D" id="1.10.1170.10">
    <property type="entry name" value="Inhibitor Of Apoptosis Protein (2mihbC-IAP-1), Chain A"/>
    <property type="match status" value="1"/>
</dbReference>
<gene>
    <name evidence="2" type="primary">ORF161718</name>
</gene>
<sequence>FDSVNFDLIRSSENNTINKLAPISIYNFGLYYFNWFTKYKNLKCYKAALNEEFESIASKNWISRYETYACQHLYSFEALYAFEACLFCTVLMYLFMYKKVQNSDNNFWDWLYISTKITDYAECLASMLNIKEDRALTALSSSTNMSEKFDWLFKDFFKSSPNTVTVYPAFNNSILDRLVSYSRVSHQEKLNCVSFSKLADAGFKVEGEGLQVKCQDCGILANIESFELSPSDVSYHKLGCSFVRSQDHNLQVDVDSSSAASNLDASSVQRNEEDMLYKEVTNEKTRIPEIQTTLFSAKNFDEGFQNDLDDDSVFPTIIVDVPNYEPSL</sequence>
<protein>
    <submittedName>
        <fullName evidence="2">Uncharacterized protein</fullName>
    </submittedName>
</protein>
<accession>A0A0B7B482</accession>
<keyword evidence="1" id="KW-0472">Membrane</keyword>
<feature type="transmembrane region" description="Helical" evidence="1">
    <location>
        <begin position="78"/>
        <end position="97"/>
    </location>
</feature>
<name>A0A0B7B482_9EUPU</name>
<proteinExistence type="predicted"/>
<dbReference type="SUPFAM" id="SSF57924">
    <property type="entry name" value="Inhibitor of apoptosis (IAP) repeat"/>
    <property type="match status" value="1"/>
</dbReference>
<feature type="non-terminal residue" evidence="2">
    <location>
        <position position="1"/>
    </location>
</feature>
<keyword evidence="1" id="KW-0812">Transmembrane</keyword>
<reference evidence="2" key="1">
    <citation type="submission" date="2014-12" db="EMBL/GenBank/DDBJ databases">
        <title>Insight into the proteome of Arion vulgaris.</title>
        <authorList>
            <person name="Aradska J."/>
            <person name="Bulat T."/>
            <person name="Smidak R."/>
            <person name="Sarate P."/>
            <person name="Gangsoo J."/>
            <person name="Sialana F."/>
            <person name="Bilban M."/>
            <person name="Lubec G."/>
        </authorList>
    </citation>
    <scope>NUCLEOTIDE SEQUENCE</scope>
    <source>
        <tissue evidence="2">Skin</tissue>
    </source>
</reference>
<evidence type="ECO:0000313" key="2">
    <source>
        <dbReference type="EMBL" id="CEK87848.1"/>
    </source>
</evidence>
<dbReference type="InterPro" id="IPR001370">
    <property type="entry name" value="BIR_rpt"/>
</dbReference>